<evidence type="ECO:0000256" key="1">
    <source>
        <dbReference type="SAM" id="MobiDB-lite"/>
    </source>
</evidence>
<reference evidence="3 4" key="1">
    <citation type="submission" date="2021-08" db="EMBL/GenBank/DDBJ databases">
        <title>Whole genome sequence of novel Actinomyces species strain MAS-1.</title>
        <authorList>
            <person name="Saito M."/>
            <person name="Kuwahara N."/>
            <person name="Takizawa T."/>
            <person name="Gotouda H."/>
            <person name="Ochiai T."/>
        </authorList>
    </citation>
    <scope>NUCLEOTIDE SEQUENCE [LARGE SCALE GENOMIC DNA]</scope>
    <source>
        <strain evidence="3 4">MAS-1</strain>
    </source>
</reference>
<evidence type="ECO:0000313" key="4">
    <source>
        <dbReference type="Proteomes" id="UP000824496"/>
    </source>
</evidence>
<keyword evidence="4" id="KW-1185">Reference proteome</keyword>
<sequence>MNEPTTPTPADSPRSAPGDAAMAAQAPEVIPAQTTAAKDTEVLVGQGSPDTEVIAARAAPPQSADQAGPQAGAFAAGPAMSAAAGPLGPARSDAVGAAGGHQAPAWTHPAADAESAPGGDGHSAHPLGAADRAAGRGSGRRGPKWPSLGRRVVGAAVAGILAVGVFGLGWAAHGLHDSHEGWSREAGTRSQGGDAPAEDGMRAPGPGGPADPQGSERSGQRSGGPSGG</sequence>
<gene>
    <name evidence="3" type="ORF">MANAM107_02300</name>
</gene>
<evidence type="ECO:0000256" key="2">
    <source>
        <dbReference type="SAM" id="Phobius"/>
    </source>
</evidence>
<feature type="compositionally biased region" description="Low complexity" evidence="1">
    <location>
        <begin position="16"/>
        <end position="26"/>
    </location>
</feature>
<organism evidence="3 4">
    <name type="scientific">Actinomyces capricornis</name>
    <dbReference type="NCBI Taxonomy" id="2755559"/>
    <lineage>
        <taxon>Bacteria</taxon>
        <taxon>Bacillati</taxon>
        <taxon>Actinomycetota</taxon>
        <taxon>Actinomycetes</taxon>
        <taxon>Actinomycetales</taxon>
        <taxon>Actinomycetaceae</taxon>
        <taxon>Actinomyces</taxon>
    </lineage>
</organism>
<feature type="region of interest" description="Disordered" evidence="1">
    <location>
        <begin position="180"/>
        <end position="228"/>
    </location>
</feature>
<keyword evidence="2" id="KW-0472">Membrane</keyword>
<dbReference type="RefSeq" id="WP_223910056.1">
    <property type="nucleotide sequence ID" value="NZ_AP025017.1"/>
</dbReference>
<feature type="compositionally biased region" description="Low complexity" evidence="1">
    <location>
        <begin position="67"/>
        <end position="90"/>
    </location>
</feature>
<feature type="transmembrane region" description="Helical" evidence="2">
    <location>
        <begin position="152"/>
        <end position="172"/>
    </location>
</feature>
<keyword evidence="2" id="KW-0812">Transmembrane</keyword>
<accession>A0ABM7U793</accession>
<name>A0ABM7U793_9ACTO</name>
<dbReference type="Proteomes" id="UP000824496">
    <property type="component" value="Chromosome"/>
</dbReference>
<dbReference type="EMBL" id="AP025017">
    <property type="protein sequence ID" value="BDA63396.1"/>
    <property type="molecule type" value="Genomic_DNA"/>
</dbReference>
<proteinExistence type="predicted"/>
<protein>
    <submittedName>
        <fullName evidence="3">Uncharacterized protein</fullName>
    </submittedName>
</protein>
<feature type="region of interest" description="Disordered" evidence="1">
    <location>
        <begin position="1"/>
        <end position="149"/>
    </location>
</feature>
<keyword evidence="2" id="KW-1133">Transmembrane helix</keyword>
<evidence type="ECO:0000313" key="3">
    <source>
        <dbReference type="EMBL" id="BDA63396.1"/>
    </source>
</evidence>